<protein>
    <submittedName>
        <fullName evidence="9">Uncharacterized protein</fullName>
    </submittedName>
</protein>
<dbReference type="SUPFAM" id="SSF82185">
    <property type="entry name" value="Histone H3 K4-specific methyltransferase SET7/9 N-terminal domain"/>
    <property type="match status" value="1"/>
</dbReference>
<keyword evidence="4" id="KW-0812">Transmembrane</keyword>
<evidence type="ECO:0000256" key="2">
    <source>
        <dbReference type="SAM" id="Coils"/>
    </source>
</evidence>
<feature type="transmembrane region" description="Helical" evidence="4">
    <location>
        <begin position="2614"/>
        <end position="2643"/>
    </location>
</feature>
<feature type="compositionally biased region" description="Basic and acidic residues" evidence="3">
    <location>
        <begin position="1121"/>
        <end position="1139"/>
    </location>
</feature>
<dbReference type="PANTHER" id="PTHR46687:SF1">
    <property type="entry name" value="PROTEIN DISPATCHED HOMOLOG 3"/>
    <property type="match status" value="1"/>
</dbReference>
<feature type="domain" description="PDZ" evidence="5">
    <location>
        <begin position="126"/>
        <end position="192"/>
    </location>
</feature>
<feature type="coiled-coil region" evidence="2">
    <location>
        <begin position="88"/>
        <end position="122"/>
    </location>
</feature>
<dbReference type="Pfam" id="PF12349">
    <property type="entry name" value="Sterol-sensing"/>
    <property type="match status" value="1"/>
</dbReference>
<dbReference type="Pfam" id="PF02493">
    <property type="entry name" value="MORN"/>
    <property type="match status" value="5"/>
</dbReference>
<dbReference type="SUPFAM" id="SSF82866">
    <property type="entry name" value="Multidrug efflux transporter AcrB transmembrane domain"/>
    <property type="match status" value="2"/>
</dbReference>
<evidence type="ECO:0000259" key="8">
    <source>
        <dbReference type="PROSITE" id="PS51670"/>
    </source>
</evidence>
<dbReference type="InterPro" id="IPR011545">
    <property type="entry name" value="DEAD/DEAH_box_helicase_dom"/>
</dbReference>
<feature type="coiled-coil region" evidence="2">
    <location>
        <begin position="236"/>
        <end position="270"/>
    </location>
</feature>
<dbReference type="Gene3D" id="1.20.1640.10">
    <property type="entry name" value="Multidrug efflux transporter AcrB transmembrane domain"/>
    <property type="match status" value="2"/>
</dbReference>
<accession>A0ABP0I547</accession>
<feature type="domain" description="Helicase ATP-binding" evidence="7">
    <location>
        <begin position="699"/>
        <end position="865"/>
    </location>
</feature>
<gene>
    <name evidence="9" type="ORF">CCMP2556_LOCUS4557</name>
</gene>
<evidence type="ECO:0000313" key="10">
    <source>
        <dbReference type="Proteomes" id="UP001642484"/>
    </source>
</evidence>
<dbReference type="InterPro" id="IPR001478">
    <property type="entry name" value="PDZ"/>
</dbReference>
<dbReference type="InterPro" id="IPR027417">
    <property type="entry name" value="P-loop_NTPase"/>
</dbReference>
<name>A0ABP0I547_9DINO</name>
<dbReference type="SMART" id="SM00254">
    <property type="entry name" value="ShKT"/>
    <property type="match status" value="1"/>
</dbReference>
<feature type="transmembrane region" description="Helical" evidence="4">
    <location>
        <begin position="1907"/>
        <end position="1926"/>
    </location>
</feature>
<evidence type="ECO:0000313" key="9">
    <source>
        <dbReference type="EMBL" id="CAK8996697.1"/>
    </source>
</evidence>
<feature type="transmembrane region" description="Helical" evidence="4">
    <location>
        <begin position="2588"/>
        <end position="2608"/>
    </location>
</feature>
<organism evidence="9 10">
    <name type="scientific">Durusdinium trenchii</name>
    <dbReference type="NCBI Taxonomy" id="1381693"/>
    <lineage>
        <taxon>Eukaryota</taxon>
        <taxon>Sar</taxon>
        <taxon>Alveolata</taxon>
        <taxon>Dinophyceae</taxon>
        <taxon>Suessiales</taxon>
        <taxon>Symbiodiniaceae</taxon>
        <taxon>Durusdinium</taxon>
    </lineage>
</organism>
<keyword evidence="2" id="KW-0175">Coiled coil</keyword>
<dbReference type="PROSITE" id="PS50106">
    <property type="entry name" value="PDZ"/>
    <property type="match status" value="1"/>
</dbReference>
<feature type="transmembrane region" description="Helical" evidence="4">
    <location>
        <begin position="1802"/>
        <end position="1825"/>
    </location>
</feature>
<dbReference type="Pfam" id="PF01549">
    <property type="entry name" value="ShK"/>
    <property type="match status" value="1"/>
</dbReference>
<dbReference type="InterPro" id="IPR003582">
    <property type="entry name" value="ShKT_dom"/>
</dbReference>
<feature type="transmembrane region" description="Helical" evidence="4">
    <location>
        <begin position="2418"/>
        <end position="2440"/>
    </location>
</feature>
<dbReference type="PANTHER" id="PTHR46687">
    <property type="entry name" value="PROTEIN DISPATCHED HOMOLOG 3"/>
    <property type="match status" value="1"/>
</dbReference>
<feature type="transmembrane region" description="Helical" evidence="4">
    <location>
        <begin position="2474"/>
        <end position="2494"/>
    </location>
</feature>
<keyword evidence="4" id="KW-0472">Membrane</keyword>
<dbReference type="CDD" id="cd00136">
    <property type="entry name" value="PDZ_canonical"/>
    <property type="match status" value="1"/>
</dbReference>
<dbReference type="Pfam" id="PF00270">
    <property type="entry name" value="DEAD"/>
    <property type="match status" value="1"/>
</dbReference>
<evidence type="ECO:0000259" key="6">
    <source>
        <dbReference type="PROSITE" id="PS50156"/>
    </source>
</evidence>
<feature type="transmembrane region" description="Helical" evidence="4">
    <location>
        <begin position="2447"/>
        <end position="2468"/>
    </location>
</feature>
<evidence type="ECO:0000259" key="5">
    <source>
        <dbReference type="PROSITE" id="PS50106"/>
    </source>
</evidence>
<dbReference type="PROSITE" id="PS51670">
    <property type="entry name" value="SHKT"/>
    <property type="match status" value="1"/>
</dbReference>
<dbReference type="InterPro" id="IPR042480">
    <property type="entry name" value="DISP3"/>
</dbReference>
<dbReference type="PROSITE" id="PS50156">
    <property type="entry name" value="SSD"/>
    <property type="match status" value="1"/>
</dbReference>
<sequence length="2719" mass="304318">MDARSQVENVLQSWLGGERQLDRDSCITILQAVSLTLPEANAIVKDFGAERSQISLKDFLDIFFPRQEPLDMATPSAAENGEVVTSLDDSLQADNEMLKRELQETQANNERLKKQLQEDHKQVLFMIEVDKASGERLGIVLKKEDHRPFRVKDIKDGLVQKWNLKHPDKAVRLGDWIVEVNGLRDVEQITMECQRDQVLTICVQRPLGEQDLEDGTANGGGWATSAPQGEDEALVDESLQAENGRLKKALREAQAEHERLLEAKMQAEESHEVEEVHRHGAHVTLYITLKDQPAVTADTADIAYHGHIREGATRCVISFPGKYPSGWDALIKEHHDGSVGCVFLCTPEDGLGKHAQDPDAEEGTCYCKAIYGERGWKEFGYLKVLRCPYTKEKMLKEQEKAAAMGIVVVGEDASPEERKKAEQEAEQKYEENQRRAPWGCLWFKVWMGNGTYATEKKQKLQVVYFAGQRGEGKVEWEQLPTADLWDGHGLGGSQKAEVAYLDKMRQKDPAWDYEEIDVARFLQSEFQLGKDVDAFDHERCQWRRGWLVQVPDMSENDELTWMVQCHEEQQRFKSAHVRHTTDPIHKLVTSVAEQRFLQGILKQALPGNVRVVLVSETRLLNGDAALAVDVHVPHVKAIHVLRDQVLAGDSEAWLNWSLSNVHGGQFQVQVDKTEFFKHYEKSLLTLSELTSHQKAKLAQLHRLESKEVHLSAPAGAGKTFVAVQFALDKVYEDESQEPILYVAPRPCLGLHFVQWLIARHESLEAQGGLEMKIEDLLARIVLMHRPYEEYVKLVLQGNCLIENRLDAAPDFALAIFDEAHELFTSDRMSMIYKDVRAGQKLLLSDISQSAALHPSFPKTQHTMSLQEVVRSTKRIVAAALAFEVEHDEGVTTSCCGTNGPPLKTFMFEAADRSEDGRLLAQYSRSTIRAMCHVLRTYPCLRSWHRRIAIIVPHEEFREKFKPMLQEELHSTFTAHSRLQLKSFEESLRYLQSNNGRPTEDEVLVLDTIEEARGQEMMIVICVGLDEEIHARADTLLTRARIYQGITRAQLMAIVVDKLVEGGWLQFLATLKFNNQEFKQKLAFGEVSPKAASNIIKKRGETECSPAVQEHGGPDLTQSEMSAEHGESHDVAEEHGEEAWSKTTTQDQEDEQFETSVWDTDSNEISARRRSQRLLFDPRMQESLASQFITYQDGSTYTGSVKDGRRHGHGIWENSQDSYEGQWKADLQHGHGRQMWNDGRVYEGHFKHGKFGGQGRMVWRTARGMLVYEGQYKDDKKHGKGKFTWADGRFYDGEWREGQRHGHGIYCNVQGESRASSPPVVNSAVEAKASRRGCCSKGPRGAVADSDELFQLIKDIDWSQKKPVLTREVTIGQDRWERGSILMSVGDPGGPQEIRLRGGRNREIMKKALQECLDADRPVWVGLKRFRVGMPWCVVLRCPCLVISVTLVGVLSLIGISVTSASIFLNTNFDSFMDSDSAASLNFKSILQAILDAREERAGRRLSSGGPTVMASGLVLEDGTPAVRRLQSGLRLYKTYTFQLTYARRNGGNMMSEGDFAFIRSVEAAVKSLPDFRLLCDTSEPKFLNHCNPGISMANFVFPFQVPDGADARLYLNGSGTSAVPLAVAVALAREEGLTDVVWPEEVGSEVQIVGVRACGDVISNCATWKDQCLQGAEHQAYMQDFCKATCGICDKAVPEAEVSAAVAEEVNAMRSYFTLQAFCCTSGQSGQGARVQEMDSTWNRFVADLVTLVNEKNQLGQVRVFYQGNGIDTFESLAAVASDIKFAIMSYSFVLIYATLHTRSPFLAMVGLFLVMLSIPAALAIFILTSGSGEISLMMCLSVFIVVGVGSDMLFVYTDFYKQSLKFSREPVDRLKFTYLQAASSTAATTFTTAMSFFANLASVLRPLREFGFFMGICVTLAWLIVFLAYPSTLVLGERLHTCCRRCILAQAKPAPRRVSVARSAQRKSMVMLAEALDPEKKGVGAAQGSCLGDYMATFIERFKYPLVLIFLIITAIQGYLAVSNMTQATGIPQTFPDWHNQEAGKEYNGLFGSFEWRKITVDTYPSYALKCANLFRSCQFHRCETHGQRLGNLSSCKCVPHLSAEPSANDGCGHYRVKSRVVGRDGLETGHFLLEDLEASLRSRFPNRELQFIGSSIKSSVLETYHWDSGEEDLRVMLQVPDARLLGNGSGTCVLQEICYCGVQPCEGSSAGVSSNHLRLDGASSAVARRLATTTTPEPLLPPEVRADVLVVFGLVVTGSNRLIGVSTEQPYGFSTDFRPEDPWAQRQSLSLCTNHPEELKIISMHCWLVGFRDWWVNMRNEEWPVRLSKNFHGEAWWYANNMRTGNLETSSFLWFEDEKLIAMYFQCFLNVNRLAGSSVGLEAMQNWDRFMAAFNSQADASIKGAWHASKLWSVSEAEKVILDSTLITLCISLGCVFLGVLVFTRSTHLAIIVMTIVLTIVVGLLFFMVIIMGWAIGAIEVLSLIVFVGFAVDYCLHLSHKYHSCHITDVEEKEEEEVEEEEVQDHETMAQRFGRKSIMAAAVGKTGRRVSMKVSDAPAAKATCEKNKKVLSKNRSAERFERSRYALERIGGSIVGSALTTIGCACFLLPCTMHIFFKLGAVVCGVTIYAVIFSLIPLPAVLMCFGPCGHDFRSILELLGRAANTIMPEDEEEEEEEEPMQAVAPEVQERRYVLSMPSKGMGQFGDTSQFQPTRSRIEIHG</sequence>
<feature type="compositionally biased region" description="Polar residues" evidence="3">
    <location>
        <begin position="2703"/>
        <end position="2712"/>
    </location>
</feature>
<evidence type="ECO:0000256" key="4">
    <source>
        <dbReference type="SAM" id="Phobius"/>
    </source>
</evidence>
<dbReference type="InterPro" id="IPR014001">
    <property type="entry name" value="Helicase_ATP-bd"/>
</dbReference>
<feature type="transmembrane region" description="Helical" evidence="4">
    <location>
        <begin position="2001"/>
        <end position="2019"/>
    </location>
</feature>
<keyword evidence="4" id="KW-1133">Transmembrane helix</keyword>
<feature type="region of interest" description="Disordered" evidence="3">
    <location>
        <begin position="2695"/>
        <end position="2719"/>
    </location>
</feature>
<feature type="region of interest" description="Disordered" evidence="3">
    <location>
        <begin position="1100"/>
        <end position="1159"/>
    </location>
</feature>
<dbReference type="Gene3D" id="3.40.50.300">
    <property type="entry name" value="P-loop containing nucleotide triphosphate hydrolases"/>
    <property type="match status" value="1"/>
</dbReference>
<dbReference type="InterPro" id="IPR053958">
    <property type="entry name" value="HMGCR/SNAP/NPC1-like_SSD"/>
</dbReference>
<reference evidence="9 10" key="1">
    <citation type="submission" date="2024-02" db="EMBL/GenBank/DDBJ databases">
        <authorList>
            <person name="Chen Y."/>
            <person name="Shah S."/>
            <person name="Dougan E. K."/>
            <person name="Thang M."/>
            <person name="Chan C."/>
        </authorList>
    </citation>
    <scope>NUCLEOTIDE SEQUENCE [LARGE SCALE GENOMIC DNA]</scope>
</reference>
<feature type="domain" description="ShKT" evidence="8">
    <location>
        <begin position="1654"/>
        <end position="1689"/>
    </location>
</feature>
<evidence type="ECO:0000256" key="1">
    <source>
        <dbReference type="ARBA" id="ARBA00022737"/>
    </source>
</evidence>
<dbReference type="SMART" id="SM00698">
    <property type="entry name" value="MORN"/>
    <property type="match status" value="5"/>
</dbReference>
<dbReference type="Proteomes" id="UP001642484">
    <property type="component" value="Unassembled WGS sequence"/>
</dbReference>
<dbReference type="InterPro" id="IPR003409">
    <property type="entry name" value="MORN"/>
</dbReference>
<dbReference type="InterPro" id="IPR000731">
    <property type="entry name" value="SSD"/>
</dbReference>
<feature type="transmembrane region" description="Helical" evidence="4">
    <location>
        <begin position="1873"/>
        <end position="1895"/>
    </location>
</feature>
<dbReference type="Gene3D" id="2.20.110.10">
    <property type="entry name" value="Histone H3 K4-specific methyltransferase SET7/9 N-terminal domain"/>
    <property type="match status" value="3"/>
</dbReference>
<dbReference type="EMBL" id="CAXAMN010001891">
    <property type="protein sequence ID" value="CAK8996697.1"/>
    <property type="molecule type" value="Genomic_DNA"/>
</dbReference>
<keyword evidence="10" id="KW-1185">Reference proteome</keyword>
<comment type="caution">
    <text evidence="9">The sequence shown here is derived from an EMBL/GenBank/DDBJ whole genome shotgun (WGS) entry which is preliminary data.</text>
</comment>
<evidence type="ECO:0000256" key="3">
    <source>
        <dbReference type="SAM" id="MobiDB-lite"/>
    </source>
</evidence>
<feature type="domain" description="SSD" evidence="6">
    <location>
        <begin position="1803"/>
        <end position="1932"/>
    </location>
</feature>
<feature type="transmembrane region" description="Helical" evidence="4">
    <location>
        <begin position="1831"/>
        <end position="1853"/>
    </location>
</feature>
<dbReference type="SUPFAM" id="SSF52540">
    <property type="entry name" value="P-loop containing nucleoside triphosphate hydrolases"/>
    <property type="match status" value="1"/>
</dbReference>
<evidence type="ECO:0000259" key="7">
    <source>
        <dbReference type="PROSITE" id="PS51192"/>
    </source>
</evidence>
<proteinExistence type="predicted"/>
<keyword evidence="1" id="KW-0677">Repeat</keyword>
<dbReference type="PROSITE" id="PS51192">
    <property type="entry name" value="HELICASE_ATP_BIND_1"/>
    <property type="match status" value="1"/>
</dbReference>